<dbReference type="STRING" id="274537.BIU88_09405"/>
<organism evidence="3 4">
    <name type="scientific">Chlorobaculum limnaeum</name>
    <dbReference type="NCBI Taxonomy" id="274537"/>
    <lineage>
        <taxon>Bacteria</taxon>
        <taxon>Pseudomonadati</taxon>
        <taxon>Chlorobiota</taxon>
        <taxon>Chlorobiia</taxon>
        <taxon>Chlorobiales</taxon>
        <taxon>Chlorobiaceae</taxon>
        <taxon>Chlorobaculum</taxon>
    </lineage>
</organism>
<evidence type="ECO:0000259" key="2">
    <source>
        <dbReference type="PROSITE" id="PS50263"/>
    </source>
</evidence>
<dbReference type="RefSeq" id="WP_069810516.1">
    <property type="nucleotide sequence ID" value="NZ_CP017305.1"/>
</dbReference>
<sequence>MERLNIALVHLAVRHGEPEHNRRELIRLNRQAAEAGARIIVNTELAVSGYSFRSPKEVAAVAETQHGPSVRAMAEIAEAEGCYIVFGYPETDPLTGIFYNSVAVLGPDGKRHLNYRKVTAEARWACQGSPLQESIFETPWGKAAVLICSDTYYGLIPRTAALRGADLLLVSANWPGGSLDPRELWRARARENGCALVACNRTGKDRTMECFDAFSCAYASDGSVIAEYSSPDSAVFHVELPLSKGRLISPSRERLAARTPERYRSLYLDMRYATDMTKWHGLPEPAPVQVHCLHEHSPESGDVSVLDSFLHGRQRAAGLVVVLPMLRVSDRVTASGFLLNAARVHGTVFCAGLVDTDGVSELTCCCPDGSVYRRQPERDEFVLIDLDHLRLTLLSPEECHHPEAVTALAKEGCDLVVVSATGFDEADRAVLGSRSIEQVAVAACGRDVSFICLPPVDHYRWEEATGEGLDGASMLIEVEKLRRKRFFDRIDAELLLARNGRLHDACQVDETGKREEETP</sequence>
<gene>
    <name evidence="3" type="ORF">BIU88_09405</name>
</gene>
<dbReference type="InterPro" id="IPR036526">
    <property type="entry name" value="C-N_Hydrolase_sf"/>
</dbReference>
<evidence type="ECO:0000313" key="4">
    <source>
        <dbReference type="Proteomes" id="UP000095185"/>
    </source>
</evidence>
<dbReference type="CDD" id="cd07197">
    <property type="entry name" value="nitrilase"/>
    <property type="match status" value="1"/>
</dbReference>
<reference evidence="3" key="1">
    <citation type="submission" date="2016-09" db="EMBL/GenBank/DDBJ databases">
        <title>Genome sequence of Chlorobaculum limnaeum.</title>
        <authorList>
            <person name="Liu Z."/>
            <person name="Tank M."/>
            <person name="Bryant D.A."/>
        </authorList>
    </citation>
    <scope>NUCLEOTIDE SEQUENCE [LARGE SCALE GENOMIC DNA]</scope>
    <source>
        <strain evidence="3">DSM 1677</strain>
    </source>
</reference>
<dbReference type="PANTHER" id="PTHR43674">
    <property type="entry name" value="NITRILASE C965.09-RELATED"/>
    <property type="match status" value="1"/>
</dbReference>
<keyword evidence="1 3" id="KW-0378">Hydrolase</keyword>
<proteinExistence type="predicted"/>
<name>A0A1D8D6B9_CHLLM</name>
<dbReference type="GO" id="GO:0016811">
    <property type="term" value="F:hydrolase activity, acting on carbon-nitrogen (but not peptide) bonds, in linear amides"/>
    <property type="evidence" value="ECO:0007669"/>
    <property type="project" value="TreeGrafter"/>
</dbReference>
<dbReference type="KEGG" id="clz:BIU88_09405"/>
<evidence type="ECO:0000256" key="1">
    <source>
        <dbReference type="ARBA" id="ARBA00022801"/>
    </source>
</evidence>
<dbReference type="AlphaFoldDB" id="A0A1D8D6B9"/>
<dbReference type="PROSITE" id="PS50263">
    <property type="entry name" value="CN_HYDROLASE"/>
    <property type="match status" value="1"/>
</dbReference>
<dbReference type="Proteomes" id="UP000095185">
    <property type="component" value="Chromosome"/>
</dbReference>
<dbReference type="Gene3D" id="3.60.110.10">
    <property type="entry name" value="Carbon-nitrogen hydrolase"/>
    <property type="match status" value="1"/>
</dbReference>
<dbReference type="InterPro" id="IPR050345">
    <property type="entry name" value="Aliph_Amidase/BUP"/>
</dbReference>
<dbReference type="Pfam" id="PF00795">
    <property type="entry name" value="CN_hydrolase"/>
    <property type="match status" value="1"/>
</dbReference>
<feature type="domain" description="CN hydrolase" evidence="2">
    <location>
        <begin position="4"/>
        <end position="242"/>
    </location>
</feature>
<accession>A0A1D8D6B9</accession>
<dbReference type="InterPro" id="IPR003010">
    <property type="entry name" value="C-N_Hydrolase"/>
</dbReference>
<dbReference type="SUPFAM" id="SSF56317">
    <property type="entry name" value="Carbon-nitrogen hydrolase"/>
    <property type="match status" value="2"/>
</dbReference>
<dbReference type="OrthoDB" id="9811121at2"/>
<protein>
    <submittedName>
        <fullName evidence="3">Carbon-nitrogen hydrolase</fullName>
    </submittedName>
</protein>
<dbReference type="PANTHER" id="PTHR43674:SF16">
    <property type="entry name" value="CARBON-NITROGEN FAMILY, PUTATIVE (AFU_ORTHOLOGUE AFUA_5G02350)-RELATED"/>
    <property type="match status" value="1"/>
</dbReference>
<keyword evidence="4" id="KW-1185">Reference proteome</keyword>
<dbReference type="EMBL" id="CP017305">
    <property type="protein sequence ID" value="AOS84324.1"/>
    <property type="molecule type" value="Genomic_DNA"/>
</dbReference>
<evidence type="ECO:0000313" key="3">
    <source>
        <dbReference type="EMBL" id="AOS84324.1"/>
    </source>
</evidence>